<keyword evidence="9" id="KW-1185">Reference proteome</keyword>
<keyword evidence="3" id="KW-0808">Transferase</keyword>
<evidence type="ECO:0000256" key="2">
    <source>
        <dbReference type="ARBA" id="ARBA00005985"/>
    </source>
</evidence>
<organism evidence="8 9">
    <name type="scientific">Crotalaria pallida</name>
    <name type="common">Smooth rattlebox</name>
    <name type="synonym">Crotalaria striata</name>
    <dbReference type="NCBI Taxonomy" id="3830"/>
    <lineage>
        <taxon>Eukaryota</taxon>
        <taxon>Viridiplantae</taxon>
        <taxon>Streptophyta</taxon>
        <taxon>Embryophyta</taxon>
        <taxon>Tracheophyta</taxon>
        <taxon>Spermatophyta</taxon>
        <taxon>Magnoliopsida</taxon>
        <taxon>eudicotyledons</taxon>
        <taxon>Gunneridae</taxon>
        <taxon>Pentapetalae</taxon>
        <taxon>rosids</taxon>
        <taxon>fabids</taxon>
        <taxon>Fabales</taxon>
        <taxon>Fabaceae</taxon>
        <taxon>Papilionoideae</taxon>
        <taxon>50 kb inversion clade</taxon>
        <taxon>genistoids sensu lato</taxon>
        <taxon>core genistoids</taxon>
        <taxon>Crotalarieae</taxon>
        <taxon>Crotalaria</taxon>
    </lineage>
</organism>
<dbReference type="InterPro" id="IPR000537">
    <property type="entry name" value="UbiA_prenyltransferase"/>
</dbReference>
<dbReference type="PANTHER" id="PTHR43009">
    <property type="entry name" value="HOMOGENTISATE SOLANESYLTRANSFERASE, CHLOROPLASTIC"/>
    <property type="match status" value="1"/>
</dbReference>
<keyword evidence="6 7" id="KW-0472">Membrane</keyword>
<dbReference type="PANTHER" id="PTHR43009:SF6">
    <property type="entry name" value="HOMOGENTISATE PHYTYLTRANSFERASE 1, CHLOROPLASTIC"/>
    <property type="match status" value="1"/>
</dbReference>
<name>A0AAN9IPC2_CROPI</name>
<dbReference type="GO" id="GO:0016765">
    <property type="term" value="F:transferase activity, transferring alkyl or aryl (other than methyl) groups"/>
    <property type="evidence" value="ECO:0007669"/>
    <property type="project" value="InterPro"/>
</dbReference>
<evidence type="ECO:0000313" key="8">
    <source>
        <dbReference type="EMBL" id="KAK7283666.1"/>
    </source>
</evidence>
<proteinExistence type="inferred from homology"/>
<sequence>MSSRHNLNHHYKVINEGSPCQESERKYVAKATSGQSFEYEPQAQGPKSLLVTIKDIFDAFYQFSRPYSAIEGAIAVISFCFLSVEKLSDFSPAFFIAMLQINKPYLLIASGKWSFRNGVIVVSSSILLSLCFAWIVGSWPLFWSFLTSAILTGAYSLNTQVFKRPATFSRPVIFCAAIMALYFLVIALFKDIPDVEGDKKFGVKSLAVRLGQKPVLGHGFISLALWYRAKSVDFKSNDSYQSFYVFIWKV</sequence>
<accession>A0AAN9IPC2</accession>
<gene>
    <name evidence="8" type="ORF">RIF29_13349</name>
</gene>
<dbReference type="InterPro" id="IPR044878">
    <property type="entry name" value="UbiA_sf"/>
</dbReference>
<evidence type="ECO:0000256" key="1">
    <source>
        <dbReference type="ARBA" id="ARBA00004508"/>
    </source>
</evidence>
<dbReference type="AlphaFoldDB" id="A0AAN9IPC2"/>
<evidence type="ECO:0000256" key="6">
    <source>
        <dbReference type="ARBA" id="ARBA00023136"/>
    </source>
</evidence>
<comment type="similarity">
    <text evidence="2">Belongs to the UbiA prenyltransferase family.</text>
</comment>
<evidence type="ECO:0000256" key="3">
    <source>
        <dbReference type="ARBA" id="ARBA00022679"/>
    </source>
</evidence>
<reference evidence="8 9" key="1">
    <citation type="submission" date="2024-01" db="EMBL/GenBank/DDBJ databases">
        <title>The genomes of 5 underutilized Papilionoideae crops provide insights into root nodulation and disease resistanc.</title>
        <authorList>
            <person name="Yuan L."/>
        </authorList>
    </citation>
    <scope>NUCLEOTIDE SEQUENCE [LARGE SCALE GENOMIC DNA]</scope>
    <source>
        <strain evidence="8">ZHUSHIDOU_FW_LH</strain>
        <tissue evidence="8">Leaf</tissue>
    </source>
</reference>
<evidence type="ECO:0000256" key="5">
    <source>
        <dbReference type="ARBA" id="ARBA00022989"/>
    </source>
</evidence>
<dbReference type="Proteomes" id="UP001372338">
    <property type="component" value="Unassembled WGS sequence"/>
</dbReference>
<evidence type="ECO:0000256" key="4">
    <source>
        <dbReference type="ARBA" id="ARBA00022692"/>
    </source>
</evidence>
<evidence type="ECO:0000256" key="7">
    <source>
        <dbReference type="SAM" id="Phobius"/>
    </source>
</evidence>
<keyword evidence="5 7" id="KW-1133">Transmembrane helix</keyword>
<feature type="transmembrane region" description="Helical" evidence="7">
    <location>
        <begin position="171"/>
        <end position="190"/>
    </location>
</feature>
<evidence type="ECO:0000313" key="9">
    <source>
        <dbReference type="Proteomes" id="UP001372338"/>
    </source>
</evidence>
<dbReference type="Pfam" id="PF01040">
    <property type="entry name" value="UbiA"/>
    <property type="match status" value="1"/>
</dbReference>
<dbReference type="GO" id="GO:0031969">
    <property type="term" value="C:chloroplast membrane"/>
    <property type="evidence" value="ECO:0007669"/>
    <property type="project" value="UniProtKB-SubCell"/>
</dbReference>
<comment type="subcellular location">
    <subcellularLocation>
        <location evidence="1">Plastid</location>
        <location evidence="1">Chloroplast membrane</location>
        <topology evidence="1">Multi-pass membrane protein</topology>
    </subcellularLocation>
</comment>
<keyword evidence="4 7" id="KW-0812">Transmembrane</keyword>
<comment type="caution">
    <text evidence="8">The sequence shown here is derived from an EMBL/GenBank/DDBJ whole genome shotgun (WGS) entry which is preliminary data.</text>
</comment>
<dbReference type="Gene3D" id="1.10.357.140">
    <property type="entry name" value="UbiA prenyltransferase"/>
    <property type="match status" value="1"/>
</dbReference>
<dbReference type="EMBL" id="JAYWIO010000002">
    <property type="protein sequence ID" value="KAK7283666.1"/>
    <property type="molecule type" value="Genomic_DNA"/>
</dbReference>
<protein>
    <submittedName>
        <fullName evidence="8">Uncharacterized protein</fullName>
    </submittedName>
</protein>